<dbReference type="AlphaFoldDB" id="A0A329MKW0"/>
<sequence length="434" mass="46922">MRHSASFAESRSAAAGEDHLFGAVLQGAAPFPQAVNHHGEGRLTMAHQANGAAHRSLSILEDLIRIQSVNPHYGENANGEGQVADYIEDRCRRIGLTVTRQPVLPGRDNIIAELRIPEPQAVLLFESHMDTVSLDSMADPLVPIYKDGRLYGRGACDTKATLAGMLYAMEECVKQAETLRSDIIFCASVDEEHAFRGLSAFMELNIPISGAVVGEPTELGIVVEHKGCARFVVHTHGKAAHSSVPQEGDNAVYQMMRVVHYIEENEQLRLAAKQSALCGSPSIVVGTIRGGVQINIVPERCSIEVDRRIIPGETPEEALAQFESGLRQAVEPLGVRLSIEPLLLDPALNTPHDADIVATARQVAGTLGLNGQMCGVPYGSDASKLQQWKGIPTIVYGPGSIAQAHSKEEWVPVDEVAKAAEFYLQLARSYPSSY</sequence>
<evidence type="ECO:0000256" key="14">
    <source>
        <dbReference type="ARBA" id="ARBA00051301"/>
    </source>
</evidence>
<dbReference type="InterPro" id="IPR036264">
    <property type="entry name" value="Bact_exopeptidase_dim_dom"/>
</dbReference>
<evidence type="ECO:0000256" key="9">
    <source>
        <dbReference type="ARBA" id="ARBA00022801"/>
    </source>
</evidence>
<feature type="domain" description="Peptidase M20 dimerisation" evidence="15">
    <location>
        <begin position="223"/>
        <end position="329"/>
    </location>
</feature>
<dbReference type="PANTHER" id="PTHR43808:SF8">
    <property type="entry name" value="PEPTIDASE M20 DIMERISATION DOMAIN-CONTAINING PROTEIN"/>
    <property type="match status" value="1"/>
</dbReference>
<keyword evidence="17" id="KW-1185">Reference proteome</keyword>
<evidence type="ECO:0000256" key="11">
    <source>
        <dbReference type="ARBA" id="ARBA00022915"/>
    </source>
</evidence>
<dbReference type="RefSeq" id="WP_113032105.1">
    <property type="nucleotide sequence ID" value="NZ_QMFB01000009.1"/>
</dbReference>
<evidence type="ECO:0000256" key="12">
    <source>
        <dbReference type="ARBA" id="ARBA00023154"/>
    </source>
</evidence>
<dbReference type="PROSITE" id="PS00758">
    <property type="entry name" value="ARGE_DAPE_CPG2_1"/>
    <property type="match status" value="1"/>
</dbReference>
<dbReference type="UniPathway" id="UPA00034">
    <property type="reaction ID" value="UER00021"/>
</dbReference>
<protein>
    <recommendedName>
        <fullName evidence="6">Probable succinyl-diaminopimelate desuccinylase</fullName>
        <ecNumber evidence="5">3.5.1.18</ecNumber>
    </recommendedName>
</protein>
<dbReference type="SUPFAM" id="SSF53187">
    <property type="entry name" value="Zn-dependent exopeptidases"/>
    <property type="match status" value="1"/>
</dbReference>
<evidence type="ECO:0000256" key="1">
    <source>
        <dbReference type="ARBA" id="ARBA00001941"/>
    </source>
</evidence>
<dbReference type="GO" id="GO:0009014">
    <property type="term" value="F:succinyl-diaminopimelate desuccinylase activity"/>
    <property type="evidence" value="ECO:0007669"/>
    <property type="project" value="UniProtKB-EC"/>
</dbReference>
<dbReference type="InterPro" id="IPR001261">
    <property type="entry name" value="ArgE/DapE_CS"/>
</dbReference>
<dbReference type="CDD" id="cd03894">
    <property type="entry name" value="M20_ArgE"/>
    <property type="match status" value="1"/>
</dbReference>
<dbReference type="NCBIfam" id="TIGR01910">
    <property type="entry name" value="DapE-ArgE"/>
    <property type="match status" value="1"/>
</dbReference>
<dbReference type="GO" id="GO:0019877">
    <property type="term" value="P:diaminopimelate biosynthetic process"/>
    <property type="evidence" value="ECO:0007669"/>
    <property type="project" value="UniProtKB-KW"/>
</dbReference>
<dbReference type="Gene3D" id="3.40.630.10">
    <property type="entry name" value="Zn peptidases"/>
    <property type="match status" value="1"/>
</dbReference>
<evidence type="ECO:0000313" key="16">
    <source>
        <dbReference type="EMBL" id="RAV20208.1"/>
    </source>
</evidence>
<evidence type="ECO:0000256" key="4">
    <source>
        <dbReference type="ARBA" id="ARBA00006247"/>
    </source>
</evidence>
<keyword evidence="13" id="KW-0170">Cobalt</keyword>
<dbReference type="Proteomes" id="UP000250369">
    <property type="component" value="Unassembled WGS sequence"/>
</dbReference>
<evidence type="ECO:0000256" key="10">
    <source>
        <dbReference type="ARBA" id="ARBA00022833"/>
    </source>
</evidence>
<dbReference type="InterPro" id="IPR002933">
    <property type="entry name" value="Peptidase_M20"/>
</dbReference>
<keyword evidence="7" id="KW-0028">Amino-acid biosynthesis</keyword>
<evidence type="ECO:0000256" key="6">
    <source>
        <dbReference type="ARBA" id="ARBA00016853"/>
    </source>
</evidence>
<dbReference type="SUPFAM" id="SSF55031">
    <property type="entry name" value="Bacterial exopeptidase dimerisation domain"/>
    <property type="match status" value="1"/>
</dbReference>
<dbReference type="Gene3D" id="3.30.70.360">
    <property type="match status" value="1"/>
</dbReference>
<dbReference type="Pfam" id="PF07687">
    <property type="entry name" value="M20_dimer"/>
    <property type="match status" value="1"/>
</dbReference>
<dbReference type="InterPro" id="IPR010182">
    <property type="entry name" value="ArgE/DapE"/>
</dbReference>
<name>A0A329MKW0_9BACL</name>
<dbReference type="InterPro" id="IPR050072">
    <property type="entry name" value="Peptidase_M20A"/>
</dbReference>
<comment type="pathway">
    <text evidence="3">Amino-acid biosynthesis; L-lysine biosynthesis via DAP pathway; LL-2,6-diaminopimelate from (S)-tetrahydrodipicolinate (succinylase route): step 3/3.</text>
</comment>
<keyword evidence="8" id="KW-0479">Metal-binding</keyword>
<dbReference type="InterPro" id="IPR011650">
    <property type="entry name" value="Peptidase_M20_dimer"/>
</dbReference>
<comment type="catalytic activity">
    <reaction evidence="14">
        <text>N-succinyl-(2S,6S)-2,6-diaminopimelate + H2O = (2S,6S)-2,6-diaminopimelate + succinate</text>
        <dbReference type="Rhea" id="RHEA:22608"/>
        <dbReference type="ChEBI" id="CHEBI:15377"/>
        <dbReference type="ChEBI" id="CHEBI:30031"/>
        <dbReference type="ChEBI" id="CHEBI:57609"/>
        <dbReference type="ChEBI" id="CHEBI:58087"/>
        <dbReference type="EC" id="3.5.1.18"/>
    </reaction>
</comment>
<dbReference type="Pfam" id="PF01546">
    <property type="entry name" value="Peptidase_M20"/>
    <property type="match status" value="1"/>
</dbReference>
<evidence type="ECO:0000256" key="3">
    <source>
        <dbReference type="ARBA" id="ARBA00005130"/>
    </source>
</evidence>
<comment type="caution">
    <text evidence="16">The sequence shown here is derived from an EMBL/GenBank/DDBJ whole genome shotgun (WGS) entry which is preliminary data.</text>
</comment>
<evidence type="ECO:0000256" key="5">
    <source>
        <dbReference type="ARBA" id="ARBA00011921"/>
    </source>
</evidence>
<keyword evidence="10" id="KW-0862">Zinc</keyword>
<evidence type="ECO:0000256" key="2">
    <source>
        <dbReference type="ARBA" id="ARBA00001947"/>
    </source>
</evidence>
<dbReference type="GO" id="GO:0009089">
    <property type="term" value="P:lysine biosynthetic process via diaminopimelate"/>
    <property type="evidence" value="ECO:0007669"/>
    <property type="project" value="UniProtKB-UniPathway"/>
</dbReference>
<comment type="cofactor">
    <cofactor evidence="2">
        <name>Zn(2+)</name>
        <dbReference type="ChEBI" id="CHEBI:29105"/>
    </cofactor>
</comment>
<evidence type="ECO:0000256" key="13">
    <source>
        <dbReference type="ARBA" id="ARBA00023285"/>
    </source>
</evidence>
<gene>
    <name evidence="16" type="ORF">DQG23_17245</name>
</gene>
<comment type="cofactor">
    <cofactor evidence="1">
        <name>Co(2+)</name>
        <dbReference type="ChEBI" id="CHEBI:48828"/>
    </cofactor>
</comment>
<dbReference type="OrthoDB" id="9792335at2"/>
<evidence type="ECO:0000259" key="15">
    <source>
        <dbReference type="Pfam" id="PF07687"/>
    </source>
</evidence>
<evidence type="ECO:0000256" key="7">
    <source>
        <dbReference type="ARBA" id="ARBA00022605"/>
    </source>
</evidence>
<proteinExistence type="inferred from homology"/>
<keyword evidence="9" id="KW-0378">Hydrolase</keyword>
<dbReference type="GO" id="GO:0046872">
    <property type="term" value="F:metal ion binding"/>
    <property type="evidence" value="ECO:0007669"/>
    <property type="project" value="UniProtKB-KW"/>
</dbReference>
<comment type="similarity">
    <text evidence="4">Belongs to the peptidase M20A family.</text>
</comment>
<keyword evidence="11" id="KW-0220">Diaminopimelate biosynthesis</keyword>
<keyword evidence="12" id="KW-0457">Lysine biosynthesis</keyword>
<dbReference type="EMBL" id="QMFB01000009">
    <property type="protein sequence ID" value="RAV20208.1"/>
    <property type="molecule type" value="Genomic_DNA"/>
</dbReference>
<dbReference type="EC" id="3.5.1.18" evidence="5"/>
<accession>A0A329MKW0</accession>
<evidence type="ECO:0000256" key="8">
    <source>
        <dbReference type="ARBA" id="ARBA00022723"/>
    </source>
</evidence>
<organism evidence="16 17">
    <name type="scientific">Paenibacillus contaminans</name>
    <dbReference type="NCBI Taxonomy" id="450362"/>
    <lineage>
        <taxon>Bacteria</taxon>
        <taxon>Bacillati</taxon>
        <taxon>Bacillota</taxon>
        <taxon>Bacilli</taxon>
        <taxon>Bacillales</taxon>
        <taxon>Paenibacillaceae</taxon>
        <taxon>Paenibacillus</taxon>
    </lineage>
</organism>
<dbReference type="PANTHER" id="PTHR43808">
    <property type="entry name" value="ACETYLORNITHINE DEACETYLASE"/>
    <property type="match status" value="1"/>
</dbReference>
<evidence type="ECO:0000313" key="17">
    <source>
        <dbReference type="Proteomes" id="UP000250369"/>
    </source>
</evidence>
<reference evidence="16 17" key="1">
    <citation type="journal article" date="2009" name="Int. J. Syst. Evol. Microbiol.">
        <title>Paenibacillus contaminans sp. nov., isolated from a contaminated laboratory plate.</title>
        <authorList>
            <person name="Chou J.H."/>
            <person name="Lee J.H."/>
            <person name="Lin M.C."/>
            <person name="Chang P.S."/>
            <person name="Arun A.B."/>
            <person name="Young C.C."/>
            <person name="Chen W.M."/>
        </authorList>
    </citation>
    <scope>NUCLEOTIDE SEQUENCE [LARGE SCALE GENOMIC DNA]</scope>
    <source>
        <strain evidence="16 17">CKOBP-6</strain>
    </source>
</reference>